<dbReference type="GO" id="GO:0005507">
    <property type="term" value="F:copper ion binding"/>
    <property type="evidence" value="ECO:0007669"/>
    <property type="project" value="InterPro"/>
</dbReference>
<organism evidence="2 3">
    <name type="scientific">Fodinibius roseus</name>
    <dbReference type="NCBI Taxonomy" id="1194090"/>
    <lineage>
        <taxon>Bacteria</taxon>
        <taxon>Pseudomonadati</taxon>
        <taxon>Balneolota</taxon>
        <taxon>Balneolia</taxon>
        <taxon>Balneolales</taxon>
        <taxon>Balneolaceae</taxon>
        <taxon>Fodinibius</taxon>
    </lineage>
</organism>
<keyword evidence="3" id="KW-1185">Reference proteome</keyword>
<evidence type="ECO:0000313" key="3">
    <source>
        <dbReference type="Proteomes" id="UP000184041"/>
    </source>
</evidence>
<dbReference type="EMBL" id="FQUS01000005">
    <property type="protein sequence ID" value="SHF12137.1"/>
    <property type="molecule type" value="Genomic_DNA"/>
</dbReference>
<feature type="chain" id="PRO_5013245726" evidence="1">
    <location>
        <begin position="26"/>
        <end position="252"/>
    </location>
</feature>
<dbReference type="Pfam" id="PF05275">
    <property type="entry name" value="CopB"/>
    <property type="match status" value="1"/>
</dbReference>
<name>A0A1M4Z2X1_9BACT</name>
<reference evidence="2 3" key="1">
    <citation type="submission" date="2016-11" db="EMBL/GenBank/DDBJ databases">
        <authorList>
            <person name="Jaros S."/>
            <person name="Januszkiewicz K."/>
            <person name="Wedrychowicz H."/>
        </authorList>
    </citation>
    <scope>NUCLEOTIDE SEQUENCE [LARGE SCALE GENOMIC DNA]</scope>
    <source>
        <strain evidence="2 3">DSM 21986</strain>
    </source>
</reference>
<gene>
    <name evidence="2" type="ORF">SAMN05443144_105226</name>
</gene>
<dbReference type="STRING" id="1194090.SAMN05443144_105226"/>
<feature type="signal peptide" evidence="1">
    <location>
        <begin position="1"/>
        <end position="25"/>
    </location>
</feature>
<keyword evidence="1" id="KW-0732">Signal</keyword>
<evidence type="ECO:0000256" key="1">
    <source>
        <dbReference type="SAM" id="SignalP"/>
    </source>
</evidence>
<dbReference type="GO" id="GO:0009279">
    <property type="term" value="C:cell outer membrane"/>
    <property type="evidence" value="ECO:0007669"/>
    <property type="project" value="InterPro"/>
</dbReference>
<accession>A0A1M4Z2X1</accession>
<protein>
    <submittedName>
        <fullName evidence="2">Copper resistance protein B</fullName>
    </submittedName>
</protein>
<dbReference type="InterPro" id="IPR007939">
    <property type="entry name" value="Cu-R_B_prcur"/>
</dbReference>
<sequence length="252" mass="28126">MINRTATFILTMFAIIAFTQSSVLAQKAPPFSNDIMMDNHTYVFFMADRFEYNMNSGLNPLVLDAQGYIGKDLNKFWFKAEGEALTAEAEGEMELQGLYSKAISAYFDVQAGIRYDVAYNADDSQSRGFAVIGLQGLAPYLFELDGALFVSEAGDISASLEAEYDFPITQRLWGQPRFETSLAVQEVEQWGVGSGFNNVQLGFRLRYEIKREFAPYVGISWNRKLGQTADFTRGEGGDASVFGLVGGVRMWF</sequence>
<evidence type="ECO:0000313" key="2">
    <source>
        <dbReference type="EMBL" id="SHF12137.1"/>
    </source>
</evidence>
<dbReference type="Proteomes" id="UP000184041">
    <property type="component" value="Unassembled WGS sequence"/>
</dbReference>
<dbReference type="GO" id="GO:0006878">
    <property type="term" value="P:intracellular copper ion homeostasis"/>
    <property type="evidence" value="ECO:0007669"/>
    <property type="project" value="InterPro"/>
</dbReference>
<proteinExistence type="predicted"/>
<dbReference type="AlphaFoldDB" id="A0A1M4Z2X1"/>